<protein>
    <submittedName>
        <fullName evidence="2">Uncharacterized protein</fullName>
    </submittedName>
</protein>
<gene>
    <name evidence="2" type="ORF">PHYEVI_LOCUS10687</name>
</gene>
<evidence type="ECO:0000313" key="2">
    <source>
        <dbReference type="EMBL" id="CAG9864432.1"/>
    </source>
</evidence>
<organism evidence="2 3">
    <name type="scientific">Phyllotreta striolata</name>
    <name type="common">Striped flea beetle</name>
    <name type="synonym">Crioceris striolata</name>
    <dbReference type="NCBI Taxonomy" id="444603"/>
    <lineage>
        <taxon>Eukaryota</taxon>
        <taxon>Metazoa</taxon>
        <taxon>Ecdysozoa</taxon>
        <taxon>Arthropoda</taxon>
        <taxon>Hexapoda</taxon>
        <taxon>Insecta</taxon>
        <taxon>Pterygota</taxon>
        <taxon>Neoptera</taxon>
        <taxon>Endopterygota</taxon>
        <taxon>Coleoptera</taxon>
        <taxon>Polyphaga</taxon>
        <taxon>Cucujiformia</taxon>
        <taxon>Chrysomeloidea</taxon>
        <taxon>Chrysomelidae</taxon>
        <taxon>Galerucinae</taxon>
        <taxon>Alticini</taxon>
        <taxon>Phyllotreta</taxon>
    </lineage>
</organism>
<feature type="signal peptide" evidence="1">
    <location>
        <begin position="1"/>
        <end position="24"/>
    </location>
</feature>
<dbReference type="Proteomes" id="UP001153712">
    <property type="component" value="Chromosome 8"/>
</dbReference>
<dbReference type="OrthoDB" id="6735583at2759"/>
<reference evidence="2" key="1">
    <citation type="submission" date="2022-01" db="EMBL/GenBank/DDBJ databases">
        <authorList>
            <person name="King R."/>
        </authorList>
    </citation>
    <scope>NUCLEOTIDE SEQUENCE</scope>
</reference>
<keyword evidence="3" id="KW-1185">Reference proteome</keyword>
<name>A0A9N9TVU2_PHYSR</name>
<evidence type="ECO:0000256" key="1">
    <source>
        <dbReference type="SAM" id="SignalP"/>
    </source>
</evidence>
<proteinExistence type="predicted"/>
<sequence>MALRHVVIFNTIVVLWCLQGDARATADAVDKKDAYLVQDKVRRLFFPAIDARKISQRAAFQNIDLLTARSFGKRAECYGGSCEKRVPQFGARLYGKRDFDFGRLRCILADCAGMENSGRYRRHSSGIFHADHPL</sequence>
<dbReference type="AlphaFoldDB" id="A0A9N9TVU2"/>
<keyword evidence="1" id="KW-0732">Signal</keyword>
<evidence type="ECO:0000313" key="3">
    <source>
        <dbReference type="Proteomes" id="UP001153712"/>
    </source>
</evidence>
<feature type="chain" id="PRO_5040239054" evidence="1">
    <location>
        <begin position="25"/>
        <end position="134"/>
    </location>
</feature>
<dbReference type="EMBL" id="OU900101">
    <property type="protein sequence ID" value="CAG9864432.1"/>
    <property type="molecule type" value="Genomic_DNA"/>
</dbReference>
<accession>A0A9N9TVU2</accession>